<evidence type="ECO:0000313" key="1">
    <source>
        <dbReference type="EMBL" id="MBO1429956.1"/>
    </source>
</evidence>
<evidence type="ECO:0008006" key="3">
    <source>
        <dbReference type="Google" id="ProtNLM"/>
    </source>
</evidence>
<accession>A0ABS3MEQ5</accession>
<protein>
    <recommendedName>
        <fullName evidence="3">DUF1036 domain-containing protein</fullName>
    </recommendedName>
</protein>
<sequence length="174" mass="19465">MRWVLLVVGMVVGFVGGASSIIYLQSSAVRDTGEMSIVFAPKNYYDSEQMVAVSGTLTGPSMAYPNNTYSIACYQQMRECWMTYVDAIGAQQIGRMDAPSAYEIRSWTKNEIVAGYDAPFGCFTTTITIARNSKELLWVEEPVNQTKPFCKDAENVVRKFSIEDSPGWKRIHKS</sequence>
<keyword evidence="2" id="KW-1185">Reference proteome</keyword>
<dbReference type="EMBL" id="JAGEPA010000001">
    <property type="protein sequence ID" value="MBO1429956.1"/>
    <property type="molecule type" value="Genomic_DNA"/>
</dbReference>
<gene>
    <name evidence="1" type="ORF">J4P68_10970</name>
</gene>
<comment type="caution">
    <text evidence="1">The sequence shown here is derived from an EMBL/GenBank/DDBJ whole genome shotgun (WGS) entry which is preliminary data.</text>
</comment>
<evidence type="ECO:0000313" key="2">
    <source>
        <dbReference type="Proteomes" id="UP000692816"/>
    </source>
</evidence>
<organism evidence="1 2">
    <name type="scientific">Bradyrhizobium quebecense</name>
    <dbReference type="NCBI Taxonomy" id="2748629"/>
    <lineage>
        <taxon>Bacteria</taxon>
        <taxon>Pseudomonadati</taxon>
        <taxon>Pseudomonadota</taxon>
        <taxon>Alphaproteobacteria</taxon>
        <taxon>Hyphomicrobiales</taxon>
        <taxon>Nitrobacteraceae</taxon>
        <taxon>Bradyrhizobium</taxon>
    </lineage>
</organism>
<proteinExistence type="predicted"/>
<dbReference type="RefSeq" id="WP_207832505.1">
    <property type="nucleotide sequence ID" value="NZ_CP088282.1"/>
</dbReference>
<dbReference type="Proteomes" id="UP000692816">
    <property type="component" value="Unassembled WGS sequence"/>
</dbReference>
<name>A0ABS3MEQ5_9BRAD</name>
<reference evidence="1" key="1">
    <citation type="journal article" date="2021" name="Int. J. Syst. Evol. Microbiol.">
        <title>Bradyrhizobium septentrionale sp. nov. (sv. septentrionale) and Bradyrhizobium quebecense sp. nov. (sv. septentrionale) associated with legumes native to Canada possess rearranged symbiosis genes and numerous insertion sequences.</title>
        <authorList>
            <person name="Bromfield E.S.P."/>
            <person name="Cloutier S."/>
        </authorList>
    </citation>
    <scope>NUCLEOTIDE SEQUENCE</scope>
    <source>
        <strain evidence="1">12S5</strain>
    </source>
</reference>